<geneLocation type="plasmid" evidence="1 2">
    <name>VS116_lp28-3</name>
</geneLocation>
<name>C0R9A2_BORVA</name>
<dbReference type="AlphaFoldDB" id="C0R9A2"/>
<reference evidence="1 2" key="1">
    <citation type="journal article" date="2012" name="J. Bacteriol.">
        <title>Whole-Genome Sequences of Borrelia bissettii, Borrelia valaisiana, and Borrelia spielmanii.</title>
        <authorList>
            <person name="Schutzer S.E."/>
            <person name="Fraser-Liggett C.M."/>
            <person name="Qiu W.G."/>
            <person name="Kraiczy P."/>
            <person name="Mongodin E.F."/>
            <person name="Dunn J.J."/>
            <person name="Luft B.J."/>
            <person name="Casjens S.R."/>
        </authorList>
    </citation>
    <scope>NUCLEOTIDE SEQUENCE [LARGE SCALE GENOMIC DNA]</scope>
    <source>
        <strain evidence="1 2">VS116</strain>
        <plasmid evidence="1">VS116_lp28-3</plasmid>
    </source>
</reference>
<accession>C0R9A2</accession>
<dbReference type="Proteomes" id="UP000006163">
    <property type="component" value="Plasmid VS116_lp28-3"/>
</dbReference>
<sequence>MNKKMFIVCVVFALIISCKNYVSGKDLKQNVKEQVEGFLDTNKEELVGELKKQLMQGDDPNNRLFDPSSTHCRQVATITRLY</sequence>
<dbReference type="HOGENOM" id="CLU_2551586_0_0_12"/>
<dbReference type="EMBL" id="CP001440">
    <property type="protein sequence ID" value="ACN52925.1"/>
    <property type="molecule type" value="Genomic_DNA"/>
</dbReference>
<proteinExistence type="predicted"/>
<gene>
    <name evidence="1" type="ORF">BVAVS116_H0045</name>
</gene>
<dbReference type="PROSITE" id="PS51257">
    <property type="entry name" value="PROKAR_LIPOPROTEIN"/>
    <property type="match status" value="1"/>
</dbReference>
<organism evidence="1 2">
    <name type="scientific">Borreliella valaisiana VS116</name>
    <dbReference type="NCBI Taxonomy" id="445987"/>
    <lineage>
        <taxon>Bacteria</taxon>
        <taxon>Pseudomonadati</taxon>
        <taxon>Spirochaetota</taxon>
        <taxon>Spirochaetia</taxon>
        <taxon>Spirochaetales</taxon>
        <taxon>Borreliaceae</taxon>
        <taxon>Borreliella</taxon>
    </lineage>
</organism>
<protein>
    <recommendedName>
        <fullName evidence="3">Lipoprotein</fullName>
    </recommendedName>
</protein>
<keyword evidence="1" id="KW-0614">Plasmid</keyword>
<evidence type="ECO:0000313" key="2">
    <source>
        <dbReference type="Proteomes" id="UP000006163"/>
    </source>
</evidence>
<evidence type="ECO:0000313" key="1">
    <source>
        <dbReference type="EMBL" id="ACN52925.1"/>
    </source>
</evidence>
<dbReference type="GeneID" id="96991189"/>
<evidence type="ECO:0008006" key="3">
    <source>
        <dbReference type="Google" id="ProtNLM"/>
    </source>
</evidence>
<dbReference type="RefSeq" id="WP_015899257.1">
    <property type="nucleotide sequence ID" value="NC_012185.1"/>
</dbReference>
<keyword evidence="2" id="KW-1185">Reference proteome</keyword>